<gene>
    <name evidence="2" type="ORF">PIB30_084927</name>
</gene>
<sequence>MRLWAELMTSTHKHGRGLWIAWEMIHLLPRIGLVFYAYAWALEQVGRVKAMPRLPGARLSVGAMTGATPRLDQGCLSVVCSRQCTYMRQHPRICVGLFHRIASKLCSLLRKATARLGHAHLWTKIFESLDFDLAREEAVKPEKANAITRNNIN</sequence>
<dbReference type="Proteomes" id="UP001341840">
    <property type="component" value="Unassembled WGS sequence"/>
</dbReference>
<accession>A0ABU6TS84</accession>
<keyword evidence="1" id="KW-0472">Membrane</keyword>
<keyword evidence="1" id="KW-0812">Transmembrane</keyword>
<evidence type="ECO:0000313" key="3">
    <source>
        <dbReference type="Proteomes" id="UP001341840"/>
    </source>
</evidence>
<organism evidence="2 3">
    <name type="scientific">Stylosanthes scabra</name>
    <dbReference type="NCBI Taxonomy" id="79078"/>
    <lineage>
        <taxon>Eukaryota</taxon>
        <taxon>Viridiplantae</taxon>
        <taxon>Streptophyta</taxon>
        <taxon>Embryophyta</taxon>
        <taxon>Tracheophyta</taxon>
        <taxon>Spermatophyta</taxon>
        <taxon>Magnoliopsida</taxon>
        <taxon>eudicotyledons</taxon>
        <taxon>Gunneridae</taxon>
        <taxon>Pentapetalae</taxon>
        <taxon>rosids</taxon>
        <taxon>fabids</taxon>
        <taxon>Fabales</taxon>
        <taxon>Fabaceae</taxon>
        <taxon>Papilionoideae</taxon>
        <taxon>50 kb inversion clade</taxon>
        <taxon>dalbergioids sensu lato</taxon>
        <taxon>Dalbergieae</taxon>
        <taxon>Pterocarpus clade</taxon>
        <taxon>Stylosanthes</taxon>
    </lineage>
</organism>
<proteinExistence type="predicted"/>
<protein>
    <submittedName>
        <fullName evidence="2">Uncharacterized protein</fullName>
    </submittedName>
</protein>
<keyword evidence="3" id="KW-1185">Reference proteome</keyword>
<reference evidence="2 3" key="1">
    <citation type="journal article" date="2023" name="Plants (Basel)">
        <title>Bridging the Gap: Combining Genomics and Transcriptomics Approaches to Understand Stylosanthes scabra, an Orphan Legume from the Brazilian Caatinga.</title>
        <authorList>
            <person name="Ferreira-Neto J.R.C."/>
            <person name="da Silva M.D."/>
            <person name="Binneck E."/>
            <person name="de Melo N.F."/>
            <person name="da Silva R.H."/>
            <person name="de Melo A.L.T.M."/>
            <person name="Pandolfi V."/>
            <person name="Bustamante F.O."/>
            <person name="Brasileiro-Vidal A.C."/>
            <person name="Benko-Iseppon A.M."/>
        </authorList>
    </citation>
    <scope>NUCLEOTIDE SEQUENCE [LARGE SCALE GENOMIC DNA]</scope>
    <source>
        <tissue evidence="2">Leaves</tissue>
    </source>
</reference>
<dbReference type="EMBL" id="JASCZI010092016">
    <property type="protein sequence ID" value="MED6151704.1"/>
    <property type="molecule type" value="Genomic_DNA"/>
</dbReference>
<keyword evidence="1" id="KW-1133">Transmembrane helix</keyword>
<comment type="caution">
    <text evidence="2">The sequence shown here is derived from an EMBL/GenBank/DDBJ whole genome shotgun (WGS) entry which is preliminary data.</text>
</comment>
<evidence type="ECO:0000313" key="2">
    <source>
        <dbReference type="EMBL" id="MED6151704.1"/>
    </source>
</evidence>
<evidence type="ECO:0000256" key="1">
    <source>
        <dbReference type="SAM" id="Phobius"/>
    </source>
</evidence>
<name>A0ABU6TS84_9FABA</name>
<feature type="transmembrane region" description="Helical" evidence="1">
    <location>
        <begin position="20"/>
        <end position="41"/>
    </location>
</feature>